<organism evidence="16 17">
    <name type="scientific">Eubacterium maltosivorans</name>
    <dbReference type="NCBI Taxonomy" id="2041044"/>
    <lineage>
        <taxon>Bacteria</taxon>
        <taxon>Bacillati</taxon>
        <taxon>Bacillota</taxon>
        <taxon>Clostridia</taxon>
        <taxon>Eubacteriales</taxon>
        <taxon>Eubacteriaceae</taxon>
        <taxon>Eubacterium</taxon>
    </lineage>
</organism>
<evidence type="ECO:0000256" key="7">
    <source>
        <dbReference type="ARBA" id="ARBA00022777"/>
    </source>
</evidence>
<proteinExistence type="predicted"/>
<gene>
    <name evidence="16" type="ORF">CPZ25_016465</name>
</gene>
<accession>A0A4P9CB47</accession>
<keyword evidence="5" id="KW-0812">Transmembrane</keyword>
<evidence type="ECO:0000256" key="11">
    <source>
        <dbReference type="ARBA" id="ARBA00023136"/>
    </source>
</evidence>
<keyword evidence="3" id="KW-0597">Phosphoprotein</keyword>
<evidence type="ECO:0000256" key="1">
    <source>
        <dbReference type="ARBA" id="ARBA00004651"/>
    </source>
</evidence>
<keyword evidence="12" id="KW-0175">Coiled coil</keyword>
<reference evidence="16 17" key="1">
    <citation type="submission" date="2018-05" db="EMBL/GenBank/DDBJ databases">
        <title>Genome comparison of Eubacterium sp.</title>
        <authorList>
            <person name="Feng Y."/>
            <person name="Sanchez-Andrea I."/>
            <person name="Stams A.J.M."/>
            <person name="De Vos W.M."/>
        </authorList>
    </citation>
    <scope>NUCLEOTIDE SEQUENCE [LARGE SCALE GENOMIC DNA]</scope>
    <source>
        <strain evidence="16 17">YI</strain>
    </source>
</reference>
<dbReference type="Pfam" id="PF06580">
    <property type="entry name" value="His_kinase"/>
    <property type="match status" value="1"/>
</dbReference>
<dbReference type="InterPro" id="IPR036890">
    <property type="entry name" value="HATPase_C_sf"/>
</dbReference>
<dbReference type="InterPro" id="IPR010559">
    <property type="entry name" value="Sig_transdc_His_kin_internal"/>
</dbReference>
<evidence type="ECO:0000256" key="2">
    <source>
        <dbReference type="ARBA" id="ARBA00022475"/>
    </source>
</evidence>
<evidence type="ECO:0000256" key="3">
    <source>
        <dbReference type="ARBA" id="ARBA00022553"/>
    </source>
</evidence>
<keyword evidence="4" id="KW-0808">Transferase</keyword>
<dbReference type="PANTHER" id="PTHR34220">
    <property type="entry name" value="SENSOR HISTIDINE KINASE YPDA"/>
    <property type="match status" value="1"/>
</dbReference>
<keyword evidence="9" id="KW-1133">Transmembrane helix</keyword>
<dbReference type="InterPro" id="IPR013096">
    <property type="entry name" value="Cupin_2"/>
</dbReference>
<evidence type="ECO:0000259" key="14">
    <source>
        <dbReference type="Pfam" id="PF06580"/>
    </source>
</evidence>
<dbReference type="KEGG" id="emt:CPZ25_016465"/>
<evidence type="ECO:0000259" key="15">
    <source>
        <dbReference type="Pfam" id="PF07883"/>
    </source>
</evidence>
<comment type="subcellular location">
    <subcellularLocation>
        <location evidence="1">Cell membrane</location>
        <topology evidence="1">Multi-pass membrane protein</topology>
    </subcellularLocation>
</comment>
<name>A0A4P9CB47_EUBML</name>
<dbReference type="PANTHER" id="PTHR34220:SF11">
    <property type="entry name" value="SENSOR PROTEIN KINASE HPTS"/>
    <property type="match status" value="1"/>
</dbReference>
<evidence type="ECO:0000256" key="10">
    <source>
        <dbReference type="ARBA" id="ARBA00023012"/>
    </source>
</evidence>
<evidence type="ECO:0000256" key="8">
    <source>
        <dbReference type="ARBA" id="ARBA00022840"/>
    </source>
</evidence>
<dbReference type="SUPFAM" id="SSF55874">
    <property type="entry name" value="ATPase domain of HSP90 chaperone/DNA topoisomerase II/histidine kinase"/>
    <property type="match status" value="1"/>
</dbReference>
<feature type="domain" description="Signal transduction histidine kinase internal region" evidence="14">
    <location>
        <begin position="299"/>
        <end position="370"/>
    </location>
</feature>
<dbReference type="Pfam" id="PF07883">
    <property type="entry name" value="Cupin_2"/>
    <property type="match status" value="1"/>
</dbReference>
<evidence type="ECO:0000256" key="12">
    <source>
        <dbReference type="SAM" id="Coils"/>
    </source>
</evidence>
<dbReference type="Proteomes" id="UP000218387">
    <property type="component" value="Chromosome"/>
</dbReference>
<evidence type="ECO:0000256" key="4">
    <source>
        <dbReference type="ARBA" id="ARBA00022679"/>
    </source>
</evidence>
<dbReference type="InterPro" id="IPR014710">
    <property type="entry name" value="RmlC-like_jellyroll"/>
</dbReference>
<dbReference type="AlphaFoldDB" id="A0A4P9CB47"/>
<evidence type="ECO:0000259" key="13">
    <source>
        <dbReference type="Pfam" id="PF02518"/>
    </source>
</evidence>
<protein>
    <submittedName>
        <fullName evidence="16">Cupin domain-containing protein</fullName>
    </submittedName>
</protein>
<feature type="domain" description="Histidine kinase/HSP90-like ATPase" evidence="13">
    <location>
        <begin position="393"/>
        <end position="490"/>
    </location>
</feature>
<keyword evidence="11" id="KW-0472">Membrane</keyword>
<evidence type="ECO:0000313" key="17">
    <source>
        <dbReference type="Proteomes" id="UP000218387"/>
    </source>
</evidence>
<keyword evidence="6" id="KW-0547">Nucleotide-binding</keyword>
<evidence type="ECO:0000256" key="5">
    <source>
        <dbReference type="ARBA" id="ARBA00022692"/>
    </source>
</evidence>
<dbReference type="GO" id="GO:0005886">
    <property type="term" value="C:plasma membrane"/>
    <property type="evidence" value="ECO:0007669"/>
    <property type="project" value="UniProtKB-SubCell"/>
</dbReference>
<keyword evidence="7" id="KW-0418">Kinase</keyword>
<evidence type="ECO:0000256" key="9">
    <source>
        <dbReference type="ARBA" id="ARBA00022989"/>
    </source>
</evidence>
<dbReference type="InterPro" id="IPR003594">
    <property type="entry name" value="HATPase_dom"/>
</dbReference>
<dbReference type="EMBL" id="CP029487">
    <property type="protein sequence ID" value="QCT72847.1"/>
    <property type="molecule type" value="Genomic_DNA"/>
</dbReference>
<dbReference type="GO" id="GO:0000155">
    <property type="term" value="F:phosphorelay sensor kinase activity"/>
    <property type="evidence" value="ECO:0007669"/>
    <property type="project" value="InterPro"/>
</dbReference>
<feature type="coiled-coil region" evidence="12">
    <location>
        <begin position="262"/>
        <end position="296"/>
    </location>
</feature>
<keyword evidence="8" id="KW-0067">ATP-binding</keyword>
<dbReference type="Pfam" id="PF02518">
    <property type="entry name" value="HATPase_c"/>
    <property type="match status" value="1"/>
</dbReference>
<evidence type="ECO:0000313" key="16">
    <source>
        <dbReference type="EMBL" id="QCT72847.1"/>
    </source>
</evidence>
<evidence type="ECO:0000256" key="6">
    <source>
        <dbReference type="ARBA" id="ARBA00022741"/>
    </source>
</evidence>
<feature type="domain" description="Cupin type-2" evidence="15">
    <location>
        <begin position="32"/>
        <end position="97"/>
    </location>
</feature>
<dbReference type="GO" id="GO:0005524">
    <property type="term" value="F:ATP binding"/>
    <property type="evidence" value="ECO:0007669"/>
    <property type="project" value="UniProtKB-KW"/>
</dbReference>
<dbReference type="Gene3D" id="2.60.120.10">
    <property type="entry name" value="Jelly Rolls"/>
    <property type="match status" value="1"/>
</dbReference>
<dbReference type="RefSeq" id="WP_096920170.1">
    <property type="nucleotide sequence ID" value="NZ_CP029487.1"/>
</dbReference>
<keyword evidence="2" id="KW-1003">Cell membrane</keyword>
<keyword evidence="17" id="KW-1185">Reference proteome</keyword>
<dbReference type="InterPro" id="IPR011051">
    <property type="entry name" value="RmlC_Cupin_sf"/>
</dbReference>
<dbReference type="InterPro" id="IPR050640">
    <property type="entry name" value="Bact_2-comp_sensor_kinase"/>
</dbReference>
<keyword evidence="10" id="KW-0902">Two-component regulatory system</keyword>
<dbReference type="SUPFAM" id="SSF51182">
    <property type="entry name" value="RmlC-like cupins"/>
    <property type="match status" value="1"/>
</dbReference>
<dbReference type="Gene3D" id="3.30.565.10">
    <property type="entry name" value="Histidine kinase-like ATPase, C-terminal domain"/>
    <property type="match status" value="1"/>
</dbReference>
<sequence>MKIQETDWGYVEWQHIHEEDNPRQSMNIGRTVILPGKHQVEHVHYGQEQLVYILSGEGIYVINGERRRCAKGAVLYMEAGSTHETINDTGEPICELLVSNPVSGAREITMREMKRMDSSGKNALYAAVESLRAPLIEPLNLPLTIFDAEWRTVLQTPHFPAFCKKHCDPEKHPEACACMDICSFTADAACTESVCPMSLRVYSVPIIHNDLCIGVVRGGFILLSGSRVEEHEGLYDMPESAALSIKKLLGEIANNIVNYCVFDDARRELETKEKAIKNSQRQGEILEQNLQLAQDTVTNLKINHHFLFNTLNCMASMALQDGSERLYAGIIDLADLFRYTMKTDCRFVPFEKELAYLNNYLNLQKLRYRKGLSLTYDLSDALIGIAVPFNFLQPIAENAFIHGFAGNVKERKIALKTWVSDGRAHIVIQNNGTVMDPITLNRVNRSLASGSGHGLSLIYTKLAAAFGGNFTMTILSDQNGTSVVVNLPVTAAEEELHD</sequence>